<evidence type="ECO:0000313" key="3">
    <source>
        <dbReference type="EMBL" id="GIQ91978.1"/>
    </source>
</evidence>
<dbReference type="GO" id="GO:0003777">
    <property type="term" value="F:microtubule motor activity"/>
    <property type="evidence" value="ECO:0007669"/>
    <property type="project" value="InterPro"/>
</dbReference>
<feature type="non-terminal residue" evidence="3">
    <location>
        <position position="53"/>
    </location>
</feature>
<dbReference type="GO" id="GO:0007018">
    <property type="term" value="P:microtubule-based movement"/>
    <property type="evidence" value="ECO:0007669"/>
    <property type="project" value="InterPro"/>
</dbReference>
<reference evidence="3 4" key="1">
    <citation type="journal article" date="2018" name="PLoS ONE">
        <title>The draft genome of Kipferlia bialata reveals reductive genome evolution in fornicate parasites.</title>
        <authorList>
            <person name="Tanifuji G."/>
            <person name="Takabayashi S."/>
            <person name="Kume K."/>
            <person name="Takagi M."/>
            <person name="Nakayama T."/>
            <person name="Kamikawa R."/>
            <person name="Inagaki Y."/>
            <person name="Hashimoto T."/>
        </authorList>
    </citation>
    <scope>NUCLEOTIDE SEQUENCE [LARGE SCALE GENOMIC DNA]</scope>
    <source>
        <strain evidence="3">NY0173</strain>
    </source>
</reference>
<dbReference type="PROSITE" id="PS50067">
    <property type="entry name" value="KINESIN_MOTOR_2"/>
    <property type="match status" value="1"/>
</dbReference>
<dbReference type="InterPro" id="IPR001752">
    <property type="entry name" value="Kinesin_motor_dom"/>
</dbReference>
<accession>A0A9K3GR15</accession>
<dbReference type="GO" id="GO:0008017">
    <property type="term" value="F:microtubule binding"/>
    <property type="evidence" value="ECO:0007669"/>
    <property type="project" value="InterPro"/>
</dbReference>
<comment type="similarity">
    <text evidence="1">Belongs to the TRAFAC class myosin-kinesin ATPase superfamily. Kinesin family.</text>
</comment>
<name>A0A9K3GR15_9EUKA</name>
<dbReference type="AlphaFoldDB" id="A0A9K3GR15"/>
<feature type="domain" description="Kinesin motor" evidence="2">
    <location>
        <begin position="11"/>
        <end position="53"/>
    </location>
</feature>
<comment type="caution">
    <text evidence="1">Lacks conserved residue(s) required for the propagation of feature annotation.</text>
</comment>
<organism evidence="3 4">
    <name type="scientific">Kipferlia bialata</name>
    <dbReference type="NCBI Taxonomy" id="797122"/>
    <lineage>
        <taxon>Eukaryota</taxon>
        <taxon>Metamonada</taxon>
        <taxon>Carpediemonas-like organisms</taxon>
        <taxon>Kipferlia</taxon>
    </lineage>
</organism>
<sequence>MAGRTGKPKRAIITMAKLRPTDDEVESILACSDDSVTITNPKHWEEQTLPFDK</sequence>
<dbReference type="EMBL" id="BDIP01008718">
    <property type="protein sequence ID" value="GIQ91978.1"/>
    <property type="molecule type" value="Genomic_DNA"/>
</dbReference>
<evidence type="ECO:0000313" key="4">
    <source>
        <dbReference type="Proteomes" id="UP000265618"/>
    </source>
</evidence>
<evidence type="ECO:0000259" key="2">
    <source>
        <dbReference type="PROSITE" id="PS50067"/>
    </source>
</evidence>
<proteinExistence type="inferred from homology"/>
<dbReference type="GO" id="GO:0005524">
    <property type="term" value="F:ATP binding"/>
    <property type="evidence" value="ECO:0007669"/>
    <property type="project" value="InterPro"/>
</dbReference>
<gene>
    <name evidence="3" type="ORF">KIPB_015488</name>
</gene>
<comment type="caution">
    <text evidence="3">The sequence shown here is derived from an EMBL/GenBank/DDBJ whole genome shotgun (WGS) entry which is preliminary data.</text>
</comment>
<keyword evidence="4" id="KW-1185">Reference proteome</keyword>
<evidence type="ECO:0000256" key="1">
    <source>
        <dbReference type="PROSITE-ProRule" id="PRU00283"/>
    </source>
</evidence>
<dbReference type="Proteomes" id="UP000265618">
    <property type="component" value="Unassembled WGS sequence"/>
</dbReference>
<protein>
    <recommendedName>
        <fullName evidence="2">Kinesin motor domain-containing protein</fullName>
    </recommendedName>
</protein>